<evidence type="ECO:0000313" key="2">
    <source>
        <dbReference type="EMBL" id="CAK9315519.1"/>
    </source>
</evidence>
<gene>
    <name evidence="2" type="ORF">CITCOLO1_LOCUS7316</name>
</gene>
<evidence type="ECO:0000256" key="1">
    <source>
        <dbReference type="SAM" id="MobiDB-lite"/>
    </source>
</evidence>
<dbReference type="EMBL" id="OZ021736">
    <property type="protein sequence ID" value="CAK9315519.1"/>
    <property type="molecule type" value="Genomic_DNA"/>
</dbReference>
<proteinExistence type="predicted"/>
<dbReference type="Proteomes" id="UP001642487">
    <property type="component" value="Chromosome 2"/>
</dbReference>
<evidence type="ECO:0000313" key="3">
    <source>
        <dbReference type="Proteomes" id="UP001642487"/>
    </source>
</evidence>
<keyword evidence="3" id="KW-1185">Reference proteome</keyword>
<protein>
    <submittedName>
        <fullName evidence="2">Uncharacterized protein</fullName>
    </submittedName>
</protein>
<accession>A0ABP0Y533</accession>
<reference evidence="2 3" key="1">
    <citation type="submission" date="2024-03" db="EMBL/GenBank/DDBJ databases">
        <authorList>
            <person name="Gkanogiannis A."/>
            <person name="Becerra Lopez-Lavalle L."/>
        </authorList>
    </citation>
    <scope>NUCLEOTIDE SEQUENCE [LARGE SCALE GENOMIC DNA]</scope>
</reference>
<name>A0ABP0Y533_9ROSI</name>
<sequence>MLGSDTYGSTTRQHPYYSACTTHNSRLCTIWAISVALDDKQWHTRPTNPVSPTHGSSDRGLDSATEFRKLREGTVREKHFCEYGG</sequence>
<feature type="compositionally biased region" description="Basic and acidic residues" evidence="1">
    <location>
        <begin position="56"/>
        <end position="68"/>
    </location>
</feature>
<organism evidence="2 3">
    <name type="scientific">Citrullus colocynthis</name>
    <name type="common">colocynth</name>
    <dbReference type="NCBI Taxonomy" id="252529"/>
    <lineage>
        <taxon>Eukaryota</taxon>
        <taxon>Viridiplantae</taxon>
        <taxon>Streptophyta</taxon>
        <taxon>Embryophyta</taxon>
        <taxon>Tracheophyta</taxon>
        <taxon>Spermatophyta</taxon>
        <taxon>Magnoliopsida</taxon>
        <taxon>eudicotyledons</taxon>
        <taxon>Gunneridae</taxon>
        <taxon>Pentapetalae</taxon>
        <taxon>rosids</taxon>
        <taxon>fabids</taxon>
        <taxon>Cucurbitales</taxon>
        <taxon>Cucurbitaceae</taxon>
        <taxon>Benincaseae</taxon>
        <taxon>Citrullus</taxon>
    </lineage>
</organism>
<feature type="compositionally biased region" description="Polar residues" evidence="1">
    <location>
        <begin position="44"/>
        <end position="55"/>
    </location>
</feature>
<feature type="region of interest" description="Disordered" evidence="1">
    <location>
        <begin position="43"/>
        <end position="68"/>
    </location>
</feature>